<feature type="region of interest" description="Disordered" evidence="1">
    <location>
        <begin position="1"/>
        <end position="29"/>
    </location>
</feature>
<feature type="compositionally biased region" description="Low complexity" evidence="1">
    <location>
        <begin position="1"/>
        <end position="13"/>
    </location>
</feature>
<dbReference type="EMBL" id="JAANIT010001967">
    <property type="protein sequence ID" value="KAG1538033.1"/>
    <property type="molecule type" value="Genomic_DNA"/>
</dbReference>
<gene>
    <name evidence="2" type="ORF">G6F51_010014</name>
</gene>
<dbReference type="Proteomes" id="UP000717996">
    <property type="component" value="Unassembled WGS sequence"/>
</dbReference>
<protein>
    <submittedName>
        <fullName evidence="2">Uncharacterized protein</fullName>
    </submittedName>
</protein>
<feature type="region of interest" description="Disordered" evidence="1">
    <location>
        <begin position="175"/>
        <end position="208"/>
    </location>
</feature>
<sequence length="357" mass="39865">MIVCYTTSTTNNEETAEDKIDETEENDSTKQDEQCVDIVECKNRLREAYETIIMYEVPLDDFDLEVCIENIGQVLQEEGCQFDIQNDVVEVLSPSMQRKTLGKMDRRAVTEAAGSSATTSTVSAPPVAVPAVESPPASSLGSPTGTAVVVTPLPLPTEVLPAASSVETPVSALQTLSSPAGPSEAGASEVASGKRKRKRRQSVEMKTTRSAGYYSRLDSLERDVRDVYTYINLREDEEVVGNEPHTLYQTFVQAEQQEYTQKFRQFKSALEMWKLFCREKGSSALGQYGFASIHFVPSKIQKVLYMLQLEKKIALIVEYCGSNENVLFSRSLLDLPLRSIPLEFIKEYTRSRHRSVQ</sequence>
<dbReference type="AlphaFoldDB" id="A0A9P6Y2S9"/>
<evidence type="ECO:0000256" key="1">
    <source>
        <dbReference type="SAM" id="MobiDB-lite"/>
    </source>
</evidence>
<proteinExistence type="predicted"/>
<reference evidence="2" key="1">
    <citation type="journal article" date="2020" name="Microb. Genom.">
        <title>Genetic diversity of clinical and environmental Mucorales isolates obtained from an investigation of mucormycosis cases among solid organ transplant recipients.</title>
        <authorList>
            <person name="Nguyen M.H."/>
            <person name="Kaul D."/>
            <person name="Muto C."/>
            <person name="Cheng S.J."/>
            <person name="Richter R.A."/>
            <person name="Bruno V.M."/>
            <person name="Liu G."/>
            <person name="Beyhan S."/>
            <person name="Sundermann A.J."/>
            <person name="Mounaud S."/>
            <person name="Pasculle A.W."/>
            <person name="Nierman W.C."/>
            <person name="Driscoll E."/>
            <person name="Cumbie R."/>
            <person name="Clancy C.J."/>
            <person name="Dupont C.L."/>
        </authorList>
    </citation>
    <scope>NUCLEOTIDE SEQUENCE</scope>
    <source>
        <strain evidence="2">GL16</strain>
    </source>
</reference>
<accession>A0A9P6Y2S9</accession>
<feature type="compositionally biased region" description="Low complexity" evidence="1">
    <location>
        <begin position="111"/>
        <end position="139"/>
    </location>
</feature>
<evidence type="ECO:0000313" key="2">
    <source>
        <dbReference type="EMBL" id="KAG1538033.1"/>
    </source>
</evidence>
<feature type="region of interest" description="Disordered" evidence="1">
    <location>
        <begin position="111"/>
        <end position="144"/>
    </location>
</feature>
<feature type="compositionally biased region" description="Low complexity" evidence="1">
    <location>
        <begin position="177"/>
        <end position="189"/>
    </location>
</feature>
<name>A0A9P6Y2S9_RHIOR</name>
<feature type="compositionally biased region" description="Acidic residues" evidence="1">
    <location>
        <begin position="14"/>
        <end position="26"/>
    </location>
</feature>
<comment type="caution">
    <text evidence="2">The sequence shown here is derived from an EMBL/GenBank/DDBJ whole genome shotgun (WGS) entry which is preliminary data.</text>
</comment>
<evidence type="ECO:0000313" key="3">
    <source>
        <dbReference type="Proteomes" id="UP000717996"/>
    </source>
</evidence>
<organism evidence="2 3">
    <name type="scientific">Rhizopus oryzae</name>
    <name type="common">Mucormycosis agent</name>
    <name type="synonym">Rhizopus arrhizus var. delemar</name>
    <dbReference type="NCBI Taxonomy" id="64495"/>
    <lineage>
        <taxon>Eukaryota</taxon>
        <taxon>Fungi</taxon>
        <taxon>Fungi incertae sedis</taxon>
        <taxon>Mucoromycota</taxon>
        <taxon>Mucoromycotina</taxon>
        <taxon>Mucoromycetes</taxon>
        <taxon>Mucorales</taxon>
        <taxon>Mucorineae</taxon>
        <taxon>Rhizopodaceae</taxon>
        <taxon>Rhizopus</taxon>
    </lineage>
</organism>